<dbReference type="Proteomes" id="UP000887320">
    <property type="component" value="Unassembled WGS sequence"/>
</dbReference>
<protein>
    <submittedName>
        <fullName evidence="1">Transposase</fullName>
    </submittedName>
</protein>
<dbReference type="RefSeq" id="WP_234623795.1">
    <property type="nucleotide sequence ID" value="NZ_JAHWXT010000005.1"/>
</dbReference>
<dbReference type="InterPro" id="IPR012337">
    <property type="entry name" value="RNaseH-like_sf"/>
</dbReference>
<evidence type="ECO:0000313" key="1">
    <source>
        <dbReference type="EMBL" id="MCF0265737.1"/>
    </source>
</evidence>
<organism evidence="1 2">
    <name type="scientific">Acinetobacter guillouiae</name>
    <name type="common">Acinetobacter genomosp. 11</name>
    <dbReference type="NCBI Taxonomy" id="106649"/>
    <lineage>
        <taxon>Bacteria</taxon>
        <taxon>Pseudomonadati</taxon>
        <taxon>Pseudomonadota</taxon>
        <taxon>Gammaproteobacteria</taxon>
        <taxon>Moraxellales</taxon>
        <taxon>Moraxellaceae</taxon>
        <taxon>Acinetobacter</taxon>
    </lineage>
</organism>
<name>A0A8X8KI34_ACIGI</name>
<dbReference type="PANTHER" id="PTHR33258">
    <property type="entry name" value="TRANSPOSASE INSL FOR INSERTION SEQUENCE ELEMENT IS186A-RELATED"/>
    <property type="match status" value="1"/>
</dbReference>
<accession>A0A8X8KI34</accession>
<evidence type="ECO:0000313" key="2">
    <source>
        <dbReference type="Proteomes" id="UP000887320"/>
    </source>
</evidence>
<sequence>MNPLASLAPALKDIASTQKTSFATTQAVWRFLNNENVSFQQLNQPIQKLALEQIALSNHHYALVAHDWSQLQYFKHNNKLNRFKRTHASDKGYELQSSLLIDAETGLPIAPLDQTLCDATGRYSTFTDEHKIKETHLNALCEQIEHIESLPIEKKLVHIIDREGDSIAHLRLLNQQEHLFLIRGKEGNRVEYQGEDVKLRDVSDQIPTSQTHTIQYKGNCEQLYVGETQISITRNARPMQKDETGKRVPPQKGKSLTVRLIVVEVKNKQGKSLSRWSLLSNVSSEIPSIELATWYYWRWKIENYFNLLKQAGHDIESWLQTTPQAILRRLLIASMACVLTWRIQRENDEKNSRVRVFLTRLSGRQQKRGTRESAPAILAGLSILLNTLQLLSEHSVDDLKLIAEIALESLPKDV</sequence>
<dbReference type="Gene3D" id="3.90.350.10">
    <property type="entry name" value="Transposase Inhibitor Protein From Tn5, Chain A, domain 1"/>
    <property type="match status" value="1"/>
</dbReference>
<dbReference type="SUPFAM" id="SSF53098">
    <property type="entry name" value="Ribonuclease H-like"/>
    <property type="match status" value="1"/>
</dbReference>
<proteinExistence type="predicted"/>
<dbReference type="AlphaFoldDB" id="A0A8X8KI34"/>
<comment type="caution">
    <text evidence="1">The sequence shown here is derived from an EMBL/GenBank/DDBJ whole genome shotgun (WGS) entry which is preliminary data.</text>
</comment>
<reference evidence="1" key="1">
    <citation type="submission" date="2021-07" db="EMBL/GenBank/DDBJ databases">
        <authorList>
            <person name="Fernandez M."/>
            <person name="Pereira P."/>
            <person name="Torres Tejerizo G.A."/>
            <person name="Gonzalez P."/>
            <person name="Agostini E."/>
        </authorList>
    </citation>
    <scope>NUCLEOTIDE SEQUENCE</scope>
    <source>
        <strain evidence="1">SFC 500-1A</strain>
    </source>
</reference>
<dbReference type="PANTHER" id="PTHR33258:SF1">
    <property type="entry name" value="TRANSPOSASE INSL FOR INSERTION SEQUENCE ELEMENT IS186A-RELATED"/>
    <property type="match status" value="1"/>
</dbReference>
<dbReference type="EMBL" id="JAHWXT010000005">
    <property type="protein sequence ID" value="MCF0265737.1"/>
    <property type="molecule type" value="Genomic_DNA"/>
</dbReference>
<gene>
    <name evidence="1" type="ORF">KW868_14915</name>
</gene>